<evidence type="ECO:0000313" key="1">
    <source>
        <dbReference type="EMBL" id="BAC89030.1"/>
    </source>
</evidence>
<organism evidence="1 2">
    <name type="scientific">Gloeobacter violaceus (strain ATCC 29082 / PCC 7421)</name>
    <dbReference type="NCBI Taxonomy" id="251221"/>
    <lineage>
        <taxon>Bacteria</taxon>
        <taxon>Bacillati</taxon>
        <taxon>Cyanobacteriota</taxon>
        <taxon>Cyanophyceae</taxon>
        <taxon>Gloeobacterales</taxon>
        <taxon>Gloeobacteraceae</taxon>
        <taxon>Gloeobacter</taxon>
    </lineage>
</organism>
<keyword evidence="2" id="KW-1185">Reference proteome</keyword>
<dbReference type="EMBL" id="BA000045">
    <property type="protein sequence ID" value="BAC89030.1"/>
    <property type="molecule type" value="Genomic_DNA"/>
</dbReference>
<dbReference type="STRING" id="251221.gene:10758568"/>
<reference evidence="1 2" key="2">
    <citation type="journal article" date="2003" name="DNA Res.">
        <title>Complete genome structure of Gloeobacter violaceus PCC 7421, a cyanobacterium that lacks thylakoids (supplement).</title>
        <authorList>
            <person name="Nakamura Y."/>
            <person name="Kaneko T."/>
            <person name="Sato S."/>
            <person name="Mimuro M."/>
            <person name="Miyashita H."/>
            <person name="Tsuchiya T."/>
            <person name="Sasamoto S."/>
            <person name="Watanabe A."/>
            <person name="Kawashima K."/>
            <person name="Kishida Y."/>
            <person name="Kiyokawa C."/>
            <person name="Kohara M."/>
            <person name="Matsumoto M."/>
            <person name="Matsuno A."/>
            <person name="Nakazaki N."/>
            <person name="Shimpo S."/>
            <person name="Takeuchi C."/>
            <person name="Yamada M."/>
            <person name="Tabata S."/>
        </authorList>
    </citation>
    <scope>NUCLEOTIDE SEQUENCE [LARGE SCALE GENOMIC DNA]</scope>
    <source>
        <strain evidence="2">ATCC 29082 / PCC 7421</strain>
    </source>
</reference>
<accession>Q7NLN2</accession>
<reference evidence="1 2" key="1">
    <citation type="journal article" date="2003" name="DNA Res.">
        <title>Complete genome structure of Gloeobacter violaceus PCC 7421, a cyanobacterium that lacks thylakoids.</title>
        <authorList>
            <person name="Nakamura Y."/>
            <person name="Kaneko T."/>
            <person name="Sato S."/>
            <person name="Mimuro M."/>
            <person name="Miyashita H."/>
            <person name="Tsuchiya T."/>
            <person name="Sasamoto S."/>
            <person name="Watanabe A."/>
            <person name="Kawashima K."/>
            <person name="Kishida Y."/>
            <person name="Kiyokawa C."/>
            <person name="Kohara M."/>
            <person name="Matsumoto M."/>
            <person name="Matsuno A."/>
            <person name="Nakazaki N."/>
            <person name="Shimpo S."/>
            <person name="Takeuchi C."/>
            <person name="Yamada M."/>
            <person name="Tabata S."/>
        </authorList>
    </citation>
    <scope>NUCLEOTIDE SEQUENCE [LARGE SCALE GENOMIC DNA]</scope>
    <source>
        <strain evidence="2">ATCC 29082 / PCC 7421</strain>
    </source>
</reference>
<dbReference type="RefSeq" id="WP_011141091.1">
    <property type="nucleotide sequence ID" value="NC_005125.1"/>
</dbReference>
<protein>
    <submittedName>
        <fullName evidence="1">Gsl1089 protein</fullName>
    </submittedName>
</protein>
<dbReference type="EnsemblBacteria" id="BAC89030">
    <property type="protein sequence ID" value="BAC89030"/>
    <property type="gene ID" value="BAC89030"/>
</dbReference>
<gene>
    <name evidence="1" type="ordered locus">gsl1089</name>
</gene>
<sequence>MAEKVSLERLDIEPVGQAAVYGACQGNFCTGILPFGALRRANRPTPSKIRSHPTGRIVYRWENFENPTFWVCRRRIGGRVFDTYT</sequence>
<name>Q7NLN2_GLOVI</name>
<proteinExistence type="predicted"/>
<dbReference type="HOGENOM" id="CLU_2508035_0_0_3"/>
<dbReference type="AlphaFoldDB" id="Q7NLN2"/>
<dbReference type="KEGG" id="gvi:gsl1089"/>
<dbReference type="InParanoid" id="Q7NLN2"/>
<dbReference type="Proteomes" id="UP000000557">
    <property type="component" value="Chromosome"/>
</dbReference>
<evidence type="ECO:0000313" key="2">
    <source>
        <dbReference type="Proteomes" id="UP000000557"/>
    </source>
</evidence>